<dbReference type="OrthoDB" id="344729at2"/>
<dbReference type="RefSeq" id="WP_150996972.1">
    <property type="nucleotide sequence ID" value="NZ_BPQY01000182.1"/>
</dbReference>
<keyword evidence="2" id="KW-1185">Reference proteome</keyword>
<proteinExistence type="predicted"/>
<protein>
    <recommendedName>
        <fullName evidence="3">YHS domain-containing protein</fullName>
    </recommendedName>
</protein>
<name>A0A6L3T536_9HYPH</name>
<gene>
    <name evidence="1" type="ORF">F6X53_02720</name>
</gene>
<comment type="caution">
    <text evidence="1">The sequence shown here is derived from an EMBL/GenBank/DDBJ whole genome shotgun (WGS) entry which is preliminary data.</text>
</comment>
<dbReference type="AlphaFoldDB" id="A0A6L3T536"/>
<dbReference type="Proteomes" id="UP000474159">
    <property type="component" value="Unassembled WGS sequence"/>
</dbReference>
<dbReference type="EMBL" id="VZZK01000002">
    <property type="protein sequence ID" value="KAB1081441.1"/>
    <property type="molecule type" value="Genomic_DNA"/>
</dbReference>
<sequence>MIGLAIGLASGTAPGRLPAALSAEAGAPAEPGRGAVRPETLPAVDLLALRGFDAVSDFLPGGPVAGCPAFEVTWRGRVWRFDGAANRDAFRRDPEAYAPRLGGYDPVGVVEGRPVDADPLVFARVAMRLYLFRDAGRRALAGPDLAARAEARWPGLRALTDSTPPD</sequence>
<evidence type="ECO:0000313" key="2">
    <source>
        <dbReference type="Proteomes" id="UP000474159"/>
    </source>
</evidence>
<evidence type="ECO:0000313" key="1">
    <source>
        <dbReference type="EMBL" id="KAB1081441.1"/>
    </source>
</evidence>
<evidence type="ECO:0008006" key="3">
    <source>
        <dbReference type="Google" id="ProtNLM"/>
    </source>
</evidence>
<accession>A0A6L3T536</accession>
<organism evidence="1 2">
    <name type="scientific">Methylobacterium soli</name>
    <dbReference type="NCBI Taxonomy" id="553447"/>
    <lineage>
        <taxon>Bacteria</taxon>
        <taxon>Pseudomonadati</taxon>
        <taxon>Pseudomonadota</taxon>
        <taxon>Alphaproteobacteria</taxon>
        <taxon>Hyphomicrobiales</taxon>
        <taxon>Methylobacteriaceae</taxon>
        <taxon>Methylobacterium</taxon>
    </lineage>
</organism>
<reference evidence="1 2" key="1">
    <citation type="submission" date="2019-09" db="EMBL/GenBank/DDBJ databases">
        <title>YIM 48816 draft genome.</title>
        <authorList>
            <person name="Jiang L."/>
        </authorList>
    </citation>
    <scope>NUCLEOTIDE SEQUENCE [LARGE SCALE GENOMIC DNA]</scope>
    <source>
        <strain evidence="1 2">YIM 48816</strain>
    </source>
</reference>